<evidence type="ECO:0000313" key="1">
    <source>
        <dbReference type="EMBL" id="VBB42652.1"/>
    </source>
</evidence>
<dbReference type="AlphaFoldDB" id="A0A653A4R8"/>
<dbReference type="EMBL" id="UPXX01000013">
    <property type="protein sequence ID" value="VBB42652.1"/>
    <property type="molecule type" value="Genomic_DNA"/>
</dbReference>
<organism evidence="1">
    <name type="scientific">Uncultured Desulfatiglans sp</name>
    <dbReference type="NCBI Taxonomy" id="1748965"/>
    <lineage>
        <taxon>Bacteria</taxon>
        <taxon>Pseudomonadati</taxon>
        <taxon>Thermodesulfobacteriota</taxon>
        <taxon>Desulfobacteria</taxon>
        <taxon>Desulfatiglandales</taxon>
        <taxon>Desulfatiglandaceae</taxon>
        <taxon>Desulfatiglans</taxon>
        <taxon>environmental samples</taxon>
    </lineage>
</organism>
<proteinExistence type="predicted"/>
<name>A0A653A4R8_UNCDX</name>
<protein>
    <submittedName>
        <fullName evidence="1">Uncharacterized protein</fullName>
    </submittedName>
</protein>
<sequence length="56" mass="6416">MEKIYLSASTTPKHRRIDQAGNRVISTGNMIRRKTNEKTYTIDAVPVVRWPSKQGD</sequence>
<reference evidence="1" key="1">
    <citation type="submission" date="2018-07" db="EMBL/GenBank/DDBJ databases">
        <authorList>
            <consortium name="Genoscope - CEA"/>
            <person name="William W."/>
        </authorList>
    </citation>
    <scope>NUCLEOTIDE SEQUENCE</scope>
    <source>
        <strain evidence="1">IK1</strain>
    </source>
</reference>
<accession>A0A653A4R8</accession>
<gene>
    <name evidence="1" type="ORF">TRIP_B200792</name>
</gene>